<evidence type="ECO:0000313" key="3">
    <source>
        <dbReference type="Proteomes" id="UP000053424"/>
    </source>
</evidence>
<feature type="transmembrane region" description="Helical" evidence="1">
    <location>
        <begin position="51"/>
        <end position="71"/>
    </location>
</feature>
<dbReference type="AlphaFoldDB" id="A0A0C3BRV5"/>
<reference evidence="3" key="2">
    <citation type="submission" date="2015-01" db="EMBL/GenBank/DDBJ databases">
        <title>Evolutionary Origins and Diversification of the Mycorrhizal Mutualists.</title>
        <authorList>
            <consortium name="DOE Joint Genome Institute"/>
            <consortium name="Mycorrhizal Genomics Consortium"/>
            <person name="Kohler A."/>
            <person name="Kuo A."/>
            <person name="Nagy L.G."/>
            <person name="Floudas D."/>
            <person name="Copeland A."/>
            <person name="Barry K.W."/>
            <person name="Cichocki N."/>
            <person name="Veneault-Fourrey C."/>
            <person name="LaButti K."/>
            <person name="Lindquist E.A."/>
            <person name="Lipzen A."/>
            <person name="Lundell T."/>
            <person name="Morin E."/>
            <person name="Murat C."/>
            <person name="Riley R."/>
            <person name="Ohm R."/>
            <person name="Sun H."/>
            <person name="Tunlid A."/>
            <person name="Henrissat B."/>
            <person name="Grigoriev I.V."/>
            <person name="Hibbett D.S."/>
            <person name="Martin F."/>
        </authorList>
    </citation>
    <scope>NUCLEOTIDE SEQUENCE [LARGE SCALE GENOMIC DNA]</scope>
    <source>
        <strain evidence="3">h7</strain>
    </source>
</reference>
<proteinExistence type="predicted"/>
<accession>A0A0C3BRV5</accession>
<dbReference type="Proteomes" id="UP000053424">
    <property type="component" value="Unassembled WGS sequence"/>
</dbReference>
<gene>
    <name evidence="2" type="ORF">M413DRAFT_29184</name>
</gene>
<organism evidence="2 3">
    <name type="scientific">Hebeloma cylindrosporum</name>
    <dbReference type="NCBI Taxonomy" id="76867"/>
    <lineage>
        <taxon>Eukaryota</taxon>
        <taxon>Fungi</taxon>
        <taxon>Dikarya</taxon>
        <taxon>Basidiomycota</taxon>
        <taxon>Agaricomycotina</taxon>
        <taxon>Agaricomycetes</taxon>
        <taxon>Agaricomycetidae</taxon>
        <taxon>Agaricales</taxon>
        <taxon>Agaricineae</taxon>
        <taxon>Hymenogastraceae</taxon>
        <taxon>Hebeloma</taxon>
    </lineage>
</organism>
<reference evidence="2 3" key="1">
    <citation type="submission" date="2014-04" db="EMBL/GenBank/DDBJ databases">
        <authorList>
            <consortium name="DOE Joint Genome Institute"/>
            <person name="Kuo A."/>
            <person name="Gay G."/>
            <person name="Dore J."/>
            <person name="Kohler A."/>
            <person name="Nagy L.G."/>
            <person name="Floudas D."/>
            <person name="Copeland A."/>
            <person name="Barry K.W."/>
            <person name="Cichocki N."/>
            <person name="Veneault-Fourrey C."/>
            <person name="LaButti K."/>
            <person name="Lindquist E.A."/>
            <person name="Lipzen A."/>
            <person name="Lundell T."/>
            <person name="Morin E."/>
            <person name="Murat C."/>
            <person name="Sun H."/>
            <person name="Tunlid A."/>
            <person name="Henrissat B."/>
            <person name="Grigoriev I.V."/>
            <person name="Hibbett D.S."/>
            <person name="Martin F."/>
            <person name="Nordberg H.P."/>
            <person name="Cantor M.N."/>
            <person name="Hua S.X."/>
        </authorList>
    </citation>
    <scope>NUCLEOTIDE SEQUENCE [LARGE SCALE GENOMIC DNA]</scope>
    <source>
        <strain evidence="3">h7</strain>
    </source>
</reference>
<dbReference type="EMBL" id="KN831785">
    <property type="protein sequence ID" value="KIM39435.1"/>
    <property type="molecule type" value="Genomic_DNA"/>
</dbReference>
<evidence type="ECO:0000256" key="1">
    <source>
        <dbReference type="SAM" id="Phobius"/>
    </source>
</evidence>
<protein>
    <submittedName>
        <fullName evidence="2">Uncharacterized protein</fullName>
    </submittedName>
</protein>
<keyword evidence="1" id="KW-0472">Membrane</keyword>
<keyword evidence="3" id="KW-1185">Reference proteome</keyword>
<dbReference type="HOGENOM" id="CLU_2441108_0_0_1"/>
<sequence>MKSFLASINRGEETLRTREERGFAGRVLLQTAFIGAMGKPAAWVVLGEFRYWETVSLWCAFIIATSIAFVLHPSQPSLVVSPTHDGLLLC</sequence>
<keyword evidence="1" id="KW-1133">Transmembrane helix</keyword>
<name>A0A0C3BRV5_HEBCY</name>
<keyword evidence="1" id="KW-0812">Transmembrane</keyword>
<evidence type="ECO:0000313" key="2">
    <source>
        <dbReference type="EMBL" id="KIM39435.1"/>
    </source>
</evidence>